<comment type="caution">
    <text evidence="3">The sequence shown here is derived from an EMBL/GenBank/DDBJ whole genome shotgun (WGS) entry which is preliminary data.</text>
</comment>
<feature type="transmembrane region" description="Helical" evidence="2">
    <location>
        <begin position="7"/>
        <end position="26"/>
    </location>
</feature>
<reference evidence="3" key="1">
    <citation type="submission" date="2016-02" db="EMBL/GenBank/DDBJ databases">
        <title>Genome sequence of Bacillus trypoxylicola KCTC 13244(T).</title>
        <authorList>
            <person name="Jeong H."/>
            <person name="Park S.-H."/>
            <person name="Choi S.-K."/>
        </authorList>
    </citation>
    <scope>NUCLEOTIDE SEQUENCE [LARGE SCALE GENOMIC DNA]</scope>
    <source>
        <strain evidence="3">KCTC 13244</strain>
    </source>
</reference>
<dbReference type="RefSeq" id="WP_061948745.1">
    <property type="nucleotide sequence ID" value="NZ_LTAO01000013.1"/>
</dbReference>
<evidence type="ECO:0000256" key="2">
    <source>
        <dbReference type="SAM" id="Phobius"/>
    </source>
</evidence>
<feature type="compositionally biased region" description="Acidic residues" evidence="1">
    <location>
        <begin position="74"/>
        <end position="88"/>
    </location>
</feature>
<sequence length="230" mass="25873">MILKKQTVWLLTMLSLIVVLSAYFFLPQNGTEQLAFLDNDETNNQAVEEGEDEGKEGAEEEPEEGSEEGSKEEEGSEEAPLDGEESNDQQDMVVNIKEELEELEEVGQVEEIGQSTSEVFASIRMNEQENRDRQEEENNTVAASPESSPTQVVEALDKNKEIREMAQQETELEKFIMAEGGYEDVLVMSVDNEVRIYVNAEELSREQTVEIIQLATEKLGTEKQVAVGFQ</sequence>
<dbReference type="InterPro" id="IPR024232">
    <property type="entry name" value="SpoIIIAH"/>
</dbReference>
<accession>A0A162DVE7</accession>
<feature type="compositionally biased region" description="Acidic residues" evidence="1">
    <location>
        <begin position="48"/>
        <end position="67"/>
    </location>
</feature>
<evidence type="ECO:0000313" key="4">
    <source>
        <dbReference type="Proteomes" id="UP000075806"/>
    </source>
</evidence>
<dbReference type="EMBL" id="LTAO01000013">
    <property type="protein sequence ID" value="KYG30957.1"/>
    <property type="molecule type" value="Genomic_DNA"/>
</dbReference>
<keyword evidence="2" id="KW-0472">Membrane</keyword>
<dbReference type="Proteomes" id="UP000075806">
    <property type="component" value="Unassembled WGS sequence"/>
</dbReference>
<evidence type="ECO:0000313" key="3">
    <source>
        <dbReference type="EMBL" id="KYG30957.1"/>
    </source>
</evidence>
<keyword evidence="2" id="KW-1133">Transmembrane helix</keyword>
<evidence type="ECO:0008006" key="5">
    <source>
        <dbReference type="Google" id="ProtNLM"/>
    </source>
</evidence>
<dbReference type="InterPro" id="IPR038503">
    <property type="entry name" value="SpoIIIAH_sf"/>
</dbReference>
<dbReference type="AlphaFoldDB" id="A0A162DVE7"/>
<feature type="region of interest" description="Disordered" evidence="1">
    <location>
        <begin position="45"/>
        <end position="90"/>
    </location>
</feature>
<dbReference type="Gene3D" id="1.10.287.4300">
    <property type="entry name" value="Stage III sporulation protein AH-like"/>
    <property type="match status" value="1"/>
</dbReference>
<keyword evidence="4" id="KW-1185">Reference proteome</keyword>
<evidence type="ECO:0000256" key="1">
    <source>
        <dbReference type="SAM" id="MobiDB-lite"/>
    </source>
</evidence>
<dbReference type="STRING" id="519424.AZF04_18340"/>
<keyword evidence="2" id="KW-0812">Transmembrane</keyword>
<feature type="region of interest" description="Disordered" evidence="1">
    <location>
        <begin position="128"/>
        <end position="151"/>
    </location>
</feature>
<feature type="compositionally biased region" description="Polar residues" evidence="1">
    <location>
        <begin position="140"/>
        <end position="151"/>
    </location>
</feature>
<gene>
    <name evidence="3" type="ORF">AZF04_18340</name>
</gene>
<protein>
    <recommendedName>
        <fullName evidence="5">Stage III sporulation protein AH</fullName>
    </recommendedName>
</protein>
<name>A0A162DVE7_9BACI</name>
<dbReference type="OrthoDB" id="2939102at2"/>
<organism evidence="3 4">
    <name type="scientific">Alkalihalobacillus trypoxylicola</name>
    <dbReference type="NCBI Taxonomy" id="519424"/>
    <lineage>
        <taxon>Bacteria</taxon>
        <taxon>Bacillati</taxon>
        <taxon>Bacillota</taxon>
        <taxon>Bacilli</taxon>
        <taxon>Bacillales</taxon>
        <taxon>Bacillaceae</taxon>
        <taxon>Alkalihalobacillus</taxon>
    </lineage>
</organism>
<dbReference type="Pfam" id="PF12685">
    <property type="entry name" value="SpoIIIAH"/>
    <property type="match status" value="1"/>
</dbReference>
<proteinExistence type="predicted"/>